<keyword evidence="3" id="KW-1185">Reference proteome</keyword>
<feature type="transmembrane region" description="Helical" evidence="1">
    <location>
        <begin position="197"/>
        <end position="218"/>
    </location>
</feature>
<protein>
    <submittedName>
        <fullName evidence="2">DUF2127 domain-containing protein</fullName>
    </submittedName>
</protein>
<sequence>MDWNLRSCGVRGHATYAPDEPGLAARLRVDTPIGEAWRCLRCGDFVPGEPHGSGPADDAPEVPRGKLLRDRTIMRVLAVERVFRGLVVLGIVYLILRFRGSRESVQQAFDTDLSLFRPLADQIGWNVESSSLVSGIDRFLGWSPTALTWLAVALGAYAVIEFAEAYGLWMMRRWGEYLAVVATGLFLPIEIREILERVTWLRILLFAINLAAVLWLLWSKRLFGIRGGGAAWRAEHHAESLLSVERAAAGTDVAPARR</sequence>
<keyword evidence="1" id="KW-0472">Membrane</keyword>
<evidence type="ECO:0000313" key="2">
    <source>
        <dbReference type="EMBL" id="MBM9477413.1"/>
    </source>
</evidence>
<keyword evidence="1" id="KW-1133">Transmembrane helix</keyword>
<dbReference type="InterPro" id="IPR021125">
    <property type="entry name" value="DUF2127"/>
</dbReference>
<keyword evidence="1" id="KW-0812">Transmembrane</keyword>
<dbReference type="EMBL" id="JAERWL010000010">
    <property type="protein sequence ID" value="MBM9477413.1"/>
    <property type="molecule type" value="Genomic_DNA"/>
</dbReference>
<reference evidence="2" key="1">
    <citation type="submission" date="2021-01" db="EMBL/GenBank/DDBJ databases">
        <title>KCTC 19127 draft genome.</title>
        <authorList>
            <person name="An D."/>
        </authorList>
    </citation>
    <scope>NUCLEOTIDE SEQUENCE</scope>
    <source>
        <strain evidence="2">KCTC 19127</strain>
    </source>
</reference>
<evidence type="ECO:0000313" key="3">
    <source>
        <dbReference type="Proteomes" id="UP000663801"/>
    </source>
</evidence>
<organism evidence="2 3">
    <name type="scientific">Nakamurella flavida</name>
    <dbReference type="NCBI Taxonomy" id="363630"/>
    <lineage>
        <taxon>Bacteria</taxon>
        <taxon>Bacillati</taxon>
        <taxon>Actinomycetota</taxon>
        <taxon>Actinomycetes</taxon>
        <taxon>Nakamurellales</taxon>
        <taxon>Nakamurellaceae</taxon>
        <taxon>Nakamurella</taxon>
    </lineage>
</organism>
<feature type="transmembrane region" description="Helical" evidence="1">
    <location>
        <begin position="76"/>
        <end position="96"/>
    </location>
</feature>
<dbReference type="Proteomes" id="UP000663801">
    <property type="component" value="Unassembled WGS sequence"/>
</dbReference>
<dbReference type="RefSeq" id="WP_205257523.1">
    <property type="nucleotide sequence ID" value="NZ_BAAAPV010000003.1"/>
</dbReference>
<comment type="caution">
    <text evidence="2">The sequence shown here is derived from an EMBL/GenBank/DDBJ whole genome shotgun (WGS) entry which is preliminary data.</text>
</comment>
<evidence type="ECO:0000256" key="1">
    <source>
        <dbReference type="SAM" id="Phobius"/>
    </source>
</evidence>
<dbReference type="Pfam" id="PF09900">
    <property type="entry name" value="DUF2127"/>
    <property type="match status" value="1"/>
</dbReference>
<proteinExistence type="predicted"/>
<feature type="transmembrane region" description="Helical" evidence="1">
    <location>
        <begin position="139"/>
        <end position="162"/>
    </location>
</feature>
<accession>A0A938YQJ8</accession>
<gene>
    <name evidence="2" type="ORF">JL107_13250</name>
</gene>
<name>A0A938YQJ8_9ACTN</name>
<dbReference type="AlphaFoldDB" id="A0A938YQJ8"/>